<evidence type="ECO:0000313" key="10">
    <source>
        <dbReference type="EMBL" id="KAL3314715.1"/>
    </source>
</evidence>
<comment type="subcellular location">
    <subcellularLocation>
        <location evidence="1">Mitochondrion inner membrane</location>
    </subcellularLocation>
</comment>
<name>A0ABD2Q538_9PLAT</name>
<dbReference type="EMBL" id="JBJKFK010000923">
    <property type="protein sequence ID" value="KAL3314715.1"/>
    <property type="molecule type" value="Genomic_DNA"/>
</dbReference>
<accession>A0ABD2Q538</accession>
<dbReference type="GO" id="GO:0045259">
    <property type="term" value="C:proton-transporting ATP synthase complex"/>
    <property type="evidence" value="ECO:0007669"/>
    <property type="project" value="UniProtKB-KW"/>
</dbReference>
<dbReference type="GO" id="GO:0005743">
    <property type="term" value="C:mitochondrial inner membrane"/>
    <property type="evidence" value="ECO:0007669"/>
    <property type="project" value="UniProtKB-SubCell"/>
</dbReference>
<comment type="similarity">
    <text evidence="2">Belongs to the eukaryotic ATPase subunit F6 family.</text>
</comment>
<dbReference type="GO" id="GO:1902600">
    <property type="term" value="P:proton transmembrane transport"/>
    <property type="evidence" value="ECO:0007669"/>
    <property type="project" value="UniProtKB-KW"/>
</dbReference>
<evidence type="ECO:0000256" key="1">
    <source>
        <dbReference type="ARBA" id="ARBA00004273"/>
    </source>
</evidence>
<keyword evidence="6" id="KW-0999">Mitochondrion inner membrane</keyword>
<evidence type="ECO:0000256" key="9">
    <source>
        <dbReference type="ARBA" id="ARBA00023136"/>
    </source>
</evidence>
<evidence type="ECO:0000256" key="2">
    <source>
        <dbReference type="ARBA" id="ARBA00007346"/>
    </source>
</evidence>
<proteinExistence type="inferred from homology"/>
<keyword evidence="4" id="KW-0138">CF(0)</keyword>
<organism evidence="10 11">
    <name type="scientific">Cichlidogyrus casuarinus</name>
    <dbReference type="NCBI Taxonomy" id="1844966"/>
    <lineage>
        <taxon>Eukaryota</taxon>
        <taxon>Metazoa</taxon>
        <taxon>Spiralia</taxon>
        <taxon>Lophotrochozoa</taxon>
        <taxon>Platyhelminthes</taxon>
        <taxon>Monogenea</taxon>
        <taxon>Monopisthocotylea</taxon>
        <taxon>Dactylogyridea</taxon>
        <taxon>Ancyrocephalidae</taxon>
        <taxon>Cichlidogyrus</taxon>
    </lineage>
</organism>
<dbReference type="InterPro" id="IPR008387">
    <property type="entry name" value="ATP_synth_f6_mt"/>
</dbReference>
<keyword evidence="5" id="KW-0375">Hydrogen ion transport</keyword>
<keyword evidence="9" id="KW-0472">Membrane</keyword>
<sequence>MNTLRLVAPRISQSVLRLGAARFASAQSNDPIQRAFLEKLRDYAQKSKTAEMGLVDAKPEDVKSLQEQLAKLDAAFEAKGQDMTKFPTFSFTEPDIKQVGSSIVCELPQEAVKGSETENEEATYVPGSLII</sequence>
<reference evidence="10 11" key="1">
    <citation type="submission" date="2024-11" db="EMBL/GenBank/DDBJ databases">
        <title>Adaptive evolution of stress response genes in parasites aligns with host niche diversity.</title>
        <authorList>
            <person name="Hahn C."/>
            <person name="Resl P."/>
        </authorList>
    </citation>
    <scope>NUCLEOTIDE SEQUENCE [LARGE SCALE GENOMIC DNA]</scope>
    <source>
        <strain evidence="10">EGGRZ-B1_66</strain>
        <tissue evidence="10">Body</tissue>
    </source>
</reference>
<dbReference type="FunFam" id="1.10.246.110:FF:000001">
    <property type="entry name" value="ATP synthase-coupling factor 6, mitochondrial"/>
    <property type="match status" value="1"/>
</dbReference>
<gene>
    <name evidence="10" type="primary">ATP5J</name>
    <name evidence="10" type="ORF">Ciccas_006655</name>
</gene>
<evidence type="ECO:0000313" key="11">
    <source>
        <dbReference type="Proteomes" id="UP001626550"/>
    </source>
</evidence>
<evidence type="ECO:0000256" key="5">
    <source>
        <dbReference type="ARBA" id="ARBA00022781"/>
    </source>
</evidence>
<evidence type="ECO:0000256" key="3">
    <source>
        <dbReference type="ARBA" id="ARBA00022448"/>
    </source>
</evidence>
<evidence type="ECO:0000256" key="8">
    <source>
        <dbReference type="ARBA" id="ARBA00023128"/>
    </source>
</evidence>
<keyword evidence="8" id="KW-0496">Mitochondrion</keyword>
<keyword evidence="3" id="KW-0813">Transport</keyword>
<evidence type="ECO:0000256" key="6">
    <source>
        <dbReference type="ARBA" id="ARBA00022792"/>
    </source>
</evidence>
<evidence type="ECO:0000256" key="4">
    <source>
        <dbReference type="ARBA" id="ARBA00022547"/>
    </source>
</evidence>
<dbReference type="Gene3D" id="1.10.246.110">
    <property type="entry name" value="Mitochondrial ATP synthase-coupling factor 6"/>
    <property type="match status" value="1"/>
</dbReference>
<dbReference type="PANTHER" id="PTHR12441:SF10">
    <property type="entry name" value="ATP SYNTHASE-COUPLING FACTOR 6, MITOCHONDRIAL"/>
    <property type="match status" value="1"/>
</dbReference>
<dbReference type="Pfam" id="PF05511">
    <property type="entry name" value="ATP-synt_F6"/>
    <property type="match status" value="1"/>
</dbReference>
<keyword evidence="11" id="KW-1185">Reference proteome</keyword>
<dbReference type="Proteomes" id="UP001626550">
    <property type="component" value="Unassembled WGS sequence"/>
</dbReference>
<dbReference type="AlphaFoldDB" id="A0ABD2Q538"/>
<keyword evidence="7" id="KW-0406">Ion transport</keyword>
<dbReference type="InterPro" id="IPR036204">
    <property type="entry name" value="ATP_synth_f6_sf_mt"/>
</dbReference>
<dbReference type="PANTHER" id="PTHR12441">
    <property type="entry name" value="ATP SYNTHASE COUPLING FACTOR 6, MITOCHONDRIAL"/>
    <property type="match status" value="1"/>
</dbReference>
<dbReference type="SUPFAM" id="SSF111357">
    <property type="entry name" value="Mitochondrial ATP synthase coupling factor 6"/>
    <property type="match status" value="1"/>
</dbReference>
<protein>
    <submittedName>
        <fullName evidence="10">Atp5jp</fullName>
    </submittedName>
</protein>
<comment type="caution">
    <text evidence="10">The sequence shown here is derived from an EMBL/GenBank/DDBJ whole genome shotgun (WGS) entry which is preliminary data.</text>
</comment>
<evidence type="ECO:0000256" key="7">
    <source>
        <dbReference type="ARBA" id="ARBA00023065"/>
    </source>
</evidence>